<dbReference type="NCBIfam" id="NF033545">
    <property type="entry name" value="transpos_IS630"/>
    <property type="match status" value="1"/>
</dbReference>
<dbReference type="EMBL" id="CP157675">
    <property type="protein sequence ID" value="XBP68583.1"/>
    <property type="molecule type" value="Genomic_DNA"/>
</dbReference>
<evidence type="ECO:0000313" key="3">
    <source>
        <dbReference type="EMBL" id="XBP68583.1"/>
    </source>
</evidence>
<dbReference type="AlphaFoldDB" id="A0AAU7LMB4"/>
<proteinExistence type="predicted"/>
<dbReference type="PANTHER" id="PTHR46564">
    <property type="entry name" value="TRANSPOSASE"/>
    <property type="match status" value="1"/>
</dbReference>
<evidence type="ECO:0000256" key="1">
    <source>
        <dbReference type="SAM" id="MobiDB-lite"/>
    </source>
</evidence>
<evidence type="ECO:0000259" key="2">
    <source>
        <dbReference type="Pfam" id="PF13358"/>
    </source>
</evidence>
<protein>
    <submittedName>
        <fullName evidence="3">IS630 family transposase</fullName>
    </submittedName>
</protein>
<feature type="domain" description="Tc1-like transposase DDE" evidence="2">
    <location>
        <begin position="85"/>
        <end position="225"/>
    </location>
</feature>
<gene>
    <name evidence="3" type="ORF">ABLV49_11675</name>
</gene>
<feature type="region of interest" description="Disordered" evidence="1">
    <location>
        <begin position="1"/>
        <end position="60"/>
    </location>
</feature>
<dbReference type="GO" id="GO:0003676">
    <property type="term" value="F:nucleic acid binding"/>
    <property type="evidence" value="ECO:0007669"/>
    <property type="project" value="InterPro"/>
</dbReference>
<accession>A0AAU7LMB4</accession>
<dbReference type="Pfam" id="PF13358">
    <property type="entry name" value="DDE_3"/>
    <property type="match status" value="1"/>
</dbReference>
<reference evidence="3" key="1">
    <citation type="submission" date="2024-05" db="EMBL/GenBank/DDBJ databases">
        <authorList>
            <person name="Bunk B."/>
            <person name="Swiderski J."/>
            <person name="Sproer C."/>
            <person name="Thiel V."/>
        </authorList>
    </citation>
    <scope>NUCLEOTIDE SEQUENCE</scope>
    <source>
        <strain evidence="3">DSM 17735</strain>
    </source>
</reference>
<dbReference type="PANTHER" id="PTHR46564:SF1">
    <property type="entry name" value="TRANSPOSASE"/>
    <property type="match status" value="1"/>
</dbReference>
<sequence length="253" mass="27535">MRSPVSAWSAGLPRPARPDAGRNGRSAAGRWLPGGEHAYRVPGVPAPGPASKKKTLHATQRDTAQVRQARGQYWQDIARHAPTRLKFIDESGVNIAMTRPYGRARRGQRVHDAVPKNWGRNVTILGSLSCHGLEAVMTVDGATDGAVFMAYVSQMLAPTLKPGDVVVMDNLGSHKVDGIRSAIEARGATLMYLPPYSPDYSPIEPCWSKLKTCLRAIKARTRQALDEALAQVIDTVTASDAKGWFKHCGYAFH</sequence>
<dbReference type="Gene3D" id="3.30.420.10">
    <property type="entry name" value="Ribonuclease H-like superfamily/Ribonuclease H"/>
    <property type="match status" value="1"/>
</dbReference>
<organism evidence="3">
    <name type="scientific">Polaromonas hydrogenivorans</name>
    <dbReference type="NCBI Taxonomy" id="335476"/>
    <lineage>
        <taxon>Bacteria</taxon>
        <taxon>Pseudomonadati</taxon>
        <taxon>Pseudomonadota</taxon>
        <taxon>Betaproteobacteria</taxon>
        <taxon>Burkholderiales</taxon>
        <taxon>Comamonadaceae</taxon>
        <taxon>Polaromonas</taxon>
    </lineage>
</organism>
<name>A0AAU7LMB4_9BURK</name>
<dbReference type="InterPro" id="IPR047655">
    <property type="entry name" value="Transpos_IS630-like"/>
</dbReference>
<dbReference type="InterPro" id="IPR036397">
    <property type="entry name" value="RNaseH_sf"/>
</dbReference>
<dbReference type="RefSeq" id="WP_349276576.1">
    <property type="nucleotide sequence ID" value="NZ_CBCSCU010000129.1"/>
</dbReference>
<dbReference type="InterPro" id="IPR038717">
    <property type="entry name" value="Tc1-like_DDE_dom"/>
</dbReference>